<sequence>MAYLARVNGFSYASGAQGIQIVGVDISALMNQNITVLKPSKKPYAFNPNIPMASFFYQLCRFSRAPVVFVFVFDGPDRPDIKRQNPINTGCVPWWTEPCKEVIEAFGFYAHQAPGEAEAELAAMNAEGVINAVLGPDSDVFAFGAKTVMRRVAESVDEYEVYSAQKMNEMLGIRRSGFILIALLAGGDYSSGIDKIGAGNGACLARAGLGDALEKIVHQFSSQDFNYSLKHWSQELKRELSTNSRGFLGGKMKAMARLIPSDFPDPKIVNLYFNPITSWSTAVTGSSGQVPSSMSWVAREPDLKKLAVACSNIQRAWRTRDILAKKLYGTLWEGVVLRMLTVPGVHYDKARRHLISPTHDLTLDELKFNSKRKNQPGDWARIKIFTSPLIDALDVPAGEEDVKEKYLSIRVWTPREYLPPGMEAFKSKTTRSIVKKPKPSEVQSPSPDLNIFAFLERGETPPFGSPPMTAKSGAKPISKQPHNASLCSVNEGDGPMHYEGPCNWKKRRLG</sequence>
<dbReference type="SUPFAM" id="SSF47807">
    <property type="entry name" value="5' to 3' exonuclease, C-terminal subdomain"/>
    <property type="match status" value="1"/>
</dbReference>
<dbReference type="Pfam" id="PF00867">
    <property type="entry name" value="XPG_I"/>
    <property type="match status" value="1"/>
</dbReference>
<feature type="region of interest" description="Disordered" evidence="1">
    <location>
        <begin position="466"/>
        <end position="510"/>
    </location>
</feature>
<protein>
    <recommendedName>
        <fullName evidence="2">XPG-I domain-containing protein</fullName>
    </recommendedName>
</protein>
<dbReference type="SMART" id="SM00484">
    <property type="entry name" value="XPGI"/>
    <property type="match status" value="1"/>
</dbReference>
<dbReference type="Proteomes" id="UP000521872">
    <property type="component" value="Unassembled WGS sequence"/>
</dbReference>
<dbReference type="InterPro" id="IPR029060">
    <property type="entry name" value="PIN-like_dom_sf"/>
</dbReference>
<evidence type="ECO:0000313" key="4">
    <source>
        <dbReference type="Proteomes" id="UP000521872"/>
    </source>
</evidence>
<dbReference type="GO" id="GO:0006281">
    <property type="term" value="P:DNA repair"/>
    <property type="evidence" value="ECO:0007669"/>
    <property type="project" value="UniProtKB-ARBA"/>
</dbReference>
<dbReference type="Gene3D" id="3.40.50.1010">
    <property type="entry name" value="5'-nuclease"/>
    <property type="match status" value="2"/>
</dbReference>
<dbReference type="EMBL" id="JAACJL010000059">
    <property type="protein sequence ID" value="KAF4609995.1"/>
    <property type="molecule type" value="Genomic_DNA"/>
</dbReference>
<dbReference type="InterPro" id="IPR006086">
    <property type="entry name" value="XPG-I_dom"/>
</dbReference>
<dbReference type="InterPro" id="IPR036279">
    <property type="entry name" value="5-3_exonuclease_C_sf"/>
</dbReference>
<dbReference type="PANTHER" id="PTHR11081:SF75">
    <property type="entry name" value="ENDONUCLEASE, PUTATIVE (AFU_ORTHOLOGUE AFUA_3G13260)-RELATED"/>
    <property type="match status" value="1"/>
</dbReference>
<dbReference type="SUPFAM" id="SSF88723">
    <property type="entry name" value="PIN domain-like"/>
    <property type="match status" value="1"/>
</dbReference>
<evidence type="ECO:0000259" key="2">
    <source>
        <dbReference type="SMART" id="SM00484"/>
    </source>
</evidence>
<dbReference type="PRINTS" id="PR00853">
    <property type="entry name" value="XPGRADSUPER"/>
</dbReference>
<evidence type="ECO:0000313" key="3">
    <source>
        <dbReference type="EMBL" id="KAF4609995.1"/>
    </source>
</evidence>
<keyword evidence="4" id="KW-1185">Reference proteome</keyword>
<gene>
    <name evidence="3" type="ORF">D9613_010504</name>
</gene>
<accession>A0A8H4QF62</accession>
<name>A0A8H4QF62_9AGAR</name>
<dbReference type="CDD" id="cd09870">
    <property type="entry name" value="PIN_YEN1"/>
    <property type="match status" value="1"/>
</dbReference>
<evidence type="ECO:0000256" key="1">
    <source>
        <dbReference type="SAM" id="MobiDB-lite"/>
    </source>
</evidence>
<dbReference type="AlphaFoldDB" id="A0A8H4QF62"/>
<feature type="domain" description="XPG-I" evidence="2">
    <location>
        <begin position="104"/>
        <end position="173"/>
    </location>
</feature>
<reference evidence="3 4" key="1">
    <citation type="submission" date="2019-12" db="EMBL/GenBank/DDBJ databases">
        <authorList>
            <person name="Floudas D."/>
            <person name="Bentzer J."/>
            <person name="Ahren D."/>
            <person name="Johansson T."/>
            <person name="Persson P."/>
            <person name="Tunlid A."/>
        </authorList>
    </citation>
    <scope>NUCLEOTIDE SEQUENCE [LARGE SCALE GENOMIC DNA]</scope>
    <source>
        <strain evidence="3 4">CBS 102.39</strain>
    </source>
</reference>
<dbReference type="PANTHER" id="PTHR11081">
    <property type="entry name" value="FLAP ENDONUCLEASE FAMILY MEMBER"/>
    <property type="match status" value="1"/>
</dbReference>
<comment type="caution">
    <text evidence="3">The sequence shown here is derived from an EMBL/GenBank/DDBJ whole genome shotgun (WGS) entry which is preliminary data.</text>
</comment>
<proteinExistence type="predicted"/>
<organism evidence="3 4">
    <name type="scientific">Agrocybe pediades</name>
    <dbReference type="NCBI Taxonomy" id="84607"/>
    <lineage>
        <taxon>Eukaryota</taxon>
        <taxon>Fungi</taxon>
        <taxon>Dikarya</taxon>
        <taxon>Basidiomycota</taxon>
        <taxon>Agaricomycotina</taxon>
        <taxon>Agaricomycetes</taxon>
        <taxon>Agaricomycetidae</taxon>
        <taxon>Agaricales</taxon>
        <taxon>Agaricineae</taxon>
        <taxon>Strophariaceae</taxon>
        <taxon>Agrocybe</taxon>
    </lineage>
</organism>
<dbReference type="InterPro" id="IPR006084">
    <property type="entry name" value="XPG/Rad2"/>
</dbReference>
<dbReference type="GO" id="GO:0017108">
    <property type="term" value="F:5'-flap endonuclease activity"/>
    <property type="evidence" value="ECO:0007669"/>
    <property type="project" value="TreeGrafter"/>
</dbReference>